<protein>
    <submittedName>
        <fullName evidence="1">Uncharacterized protein</fullName>
    </submittedName>
</protein>
<organism evidence="1 2">
    <name type="scientific">Nostoc edaphicum CCNP1411</name>
    <dbReference type="NCBI Taxonomy" id="1472755"/>
    <lineage>
        <taxon>Bacteria</taxon>
        <taxon>Bacillati</taxon>
        <taxon>Cyanobacteriota</taxon>
        <taxon>Cyanophyceae</taxon>
        <taxon>Nostocales</taxon>
        <taxon>Nostocaceae</taxon>
        <taxon>Nostoc</taxon>
    </lineage>
</organism>
<dbReference type="AlphaFoldDB" id="A0A7D7LB54"/>
<evidence type="ECO:0000313" key="2">
    <source>
        <dbReference type="Proteomes" id="UP000514713"/>
    </source>
</evidence>
<gene>
    <name evidence="1" type="ORF">HUN01_13375</name>
</gene>
<sequence>MSLKYEKLHATCGMEFLGMGNRAWGMGHGKEHTNAQCPKRRGDYPSTDTWGWSFPSLSMNQYLIELQR</sequence>
<evidence type="ECO:0000313" key="1">
    <source>
        <dbReference type="EMBL" id="QMS88538.1"/>
    </source>
</evidence>
<dbReference type="KEGG" id="ned:HUN01_13375"/>
<dbReference type="Proteomes" id="UP000514713">
    <property type="component" value="Chromosome"/>
</dbReference>
<name>A0A7D7LB54_9NOSO</name>
<reference evidence="2" key="1">
    <citation type="submission" date="2020-06" db="EMBL/GenBank/DDBJ databases">
        <title>Nostoc edaphicum CCNP1411 genome.</title>
        <authorList>
            <person name="Fidor A."/>
            <person name="Grabski M."/>
            <person name="Gawor J."/>
            <person name="Gromadka R."/>
            <person name="Wegrzyn G."/>
            <person name="Mazur-Marzec H."/>
        </authorList>
    </citation>
    <scope>NUCLEOTIDE SEQUENCE [LARGE SCALE GENOMIC DNA]</scope>
    <source>
        <strain evidence="2">CCNP1411</strain>
    </source>
</reference>
<dbReference type="RefSeq" id="WP_181931685.1">
    <property type="nucleotide sequence ID" value="NZ_CP054698.1"/>
</dbReference>
<accession>A0A7D7LB54</accession>
<dbReference type="EMBL" id="CP054698">
    <property type="protein sequence ID" value="QMS88538.1"/>
    <property type="molecule type" value="Genomic_DNA"/>
</dbReference>
<proteinExistence type="predicted"/>
<keyword evidence="2" id="KW-1185">Reference proteome</keyword>